<proteinExistence type="predicted"/>
<feature type="domain" description="PEX14-like helix-turn-helix" evidence="3">
    <location>
        <begin position="10"/>
        <end position="76"/>
    </location>
</feature>
<feature type="region of interest" description="Disordered" evidence="1">
    <location>
        <begin position="94"/>
        <end position="134"/>
    </location>
</feature>
<name>A0A0C3CIV0_OIDMZ</name>
<dbReference type="STRING" id="913774.A0A0C3CIV0"/>
<evidence type="ECO:0000256" key="1">
    <source>
        <dbReference type="SAM" id="MobiDB-lite"/>
    </source>
</evidence>
<dbReference type="Pfam" id="PF25871">
    <property type="entry name" value="HTH_76"/>
    <property type="match status" value="1"/>
</dbReference>
<organism evidence="4 5">
    <name type="scientific">Oidiodendron maius (strain Zn)</name>
    <dbReference type="NCBI Taxonomy" id="913774"/>
    <lineage>
        <taxon>Eukaryota</taxon>
        <taxon>Fungi</taxon>
        <taxon>Dikarya</taxon>
        <taxon>Ascomycota</taxon>
        <taxon>Pezizomycotina</taxon>
        <taxon>Leotiomycetes</taxon>
        <taxon>Leotiomycetes incertae sedis</taxon>
        <taxon>Myxotrichaceae</taxon>
        <taxon>Oidiodendron</taxon>
    </lineage>
</organism>
<dbReference type="PANTHER" id="PTHR36855:SF1">
    <property type="entry name" value="PEROXISOME MEMBRANE ANCHOR PROTEIN PEX14P N-TERMINAL DOMAIN-CONTAINING PROTEIN"/>
    <property type="match status" value="1"/>
</dbReference>
<feature type="compositionally biased region" description="Low complexity" evidence="1">
    <location>
        <begin position="148"/>
        <end position="157"/>
    </location>
</feature>
<evidence type="ECO:0000259" key="3">
    <source>
        <dbReference type="Pfam" id="PF25871"/>
    </source>
</evidence>
<feature type="region of interest" description="Disordered" evidence="1">
    <location>
        <begin position="148"/>
        <end position="221"/>
    </location>
</feature>
<dbReference type="HOGENOM" id="CLU_070882_2_0_1"/>
<feature type="compositionally biased region" description="Polar residues" evidence="1">
    <location>
        <begin position="114"/>
        <end position="127"/>
    </location>
</feature>
<dbReference type="InterPro" id="IPR040554">
    <property type="entry name" value="KPWE_PEX14_dom"/>
</dbReference>
<dbReference type="InParanoid" id="A0A0C3CIV0"/>
<dbReference type="EMBL" id="KN832879">
    <property type="protein sequence ID" value="KIM98988.1"/>
    <property type="molecule type" value="Genomic_DNA"/>
</dbReference>
<evidence type="ECO:0000259" key="2">
    <source>
        <dbReference type="Pfam" id="PF17733"/>
    </source>
</evidence>
<reference evidence="4 5" key="1">
    <citation type="submission" date="2014-04" db="EMBL/GenBank/DDBJ databases">
        <authorList>
            <consortium name="DOE Joint Genome Institute"/>
            <person name="Kuo A."/>
            <person name="Martino E."/>
            <person name="Perotto S."/>
            <person name="Kohler A."/>
            <person name="Nagy L.G."/>
            <person name="Floudas D."/>
            <person name="Copeland A."/>
            <person name="Barry K.W."/>
            <person name="Cichocki N."/>
            <person name="Veneault-Fourrey C."/>
            <person name="LaButti K."/>
            <person name="Lindquist E.A."/>
            <person name="Lipzen A."/>
            <person name="Lundell T."/>
            <person name="Morin E."/>
            <person name="Murat C."/>
            <person name="Sun H."/>
            <person name="Tunlid A."/>
            <person name="Henrissat B."/>
            <person name="Grigoriev I.V."/>
            <person name="Hibbett D.S."/>
            <person name="Martin F."/>
            <person name="Nordberg H.P."/>
            <person name="Cantor M.N."/>
            <person name="Hua S.X."/>
        </authorList>
    </citation>
    <scope>NUCLEOTIDE SEQUENCE [LARGE SCALE GENOMIC DNA]</scope>
    <source>
        <strain evidence="4 5">Zn</strain>
    </source>
</reference>
<protein>
    <submittedName>
        <fullName evidence="4">Uncharacterized protein</fullName>
    </submittedName>
</protein>
<keyword evidence="5" id="KW-1185">Reference proteome</keyword>
<reference evidence="5" key="2">
    <citation type="submission" date="2015-01" db="EMBL/GenBank/DDBJ databases">
        <title>Evolutionary Origins and Diversification of the Mycorrhizal Mutualists.</title>
        <authorList>
            <consortium name="DOE Joint Genome Institute"/>
            <consortium name="Mycorrhizal Genomics Consortium"/>
            <person name="Kohler A."/>
            <person name="Kuo A."/>
            <person name="Nagy L.G."/>
            <person name="Floudas D."/>
            <person name="Copeland A."/>
            <person name="Barry K.W."/>
            <person name="Cichocki N."/>
            <person name="Veneault-Fourrey C."/>
            <person name="LaButti K."/>
            <person name="Lindquist E.A."/>
            <person name="Lipzen A."/>
            <person name="Lundell T."/>
            <person name="Morin E."/>
            <person name="Murat C."/>
            <person name="Riley R."/>
            <person name="Ohm R."/>
            <person name="Sun H."/>
            <person name="Tunlid A."/>
            <person name="Henrissat B."/>
            <person name="Grigoriev I.V."/>
            <person name="Hibbett D.S."/>
            <person name="Martin F."/>
        </authorList>
    </citation>
    <scope>NUCLEOTIDE SEQUENCE [LARGE SCALE GENOMIC DNA]</scope>
    <source>
        <strain evidence="5">Zn</strain>
    </source>
</reference>
<dbReference type="AlphaFoldDB" id="A0A0C3CIV0"/>
<feature type="domain" description="Peroxisomal membrane protein PEX14-like KPWE" evidence="2">
    <location>
        <begin position="131"/>
        <end position="177"/>
    </location>
</feature>
<dbReference type="Pfam" id="PF17733">
    <property type="entry name" value="KPWE_dom"/>
    <property type="match status" value="1"/>
</dbReference>
<evidence type="ECO:0000313" key="4">
    <source>
        <dbReference type="EMBL" id="KIM98988.1"/>
    </source>
</evidence>
<dbReference type="PANTHER" id="PTHR36855">
    <property type="entry name" value="CHROMOSOME 10, WHOLE GENOME SHOTGUN SEQUENCE"/>
    <property type="match status" value="1"/>
</dbReference>
<sequence length="221" mass="23770">MSTATTDNTDIFRQLEEYKWDEDTQFQGGLSAILGNATSPEQIQELTIRAQCFYLARKLSVPIDFDAYKAYLSSKPAPQISQPETALEIPSTATPNELSQEAPPPSGSADTEENSQPPSNITATTEKGTAPYPPTFADIVELITSGKPIPGIKEIPPTLLTDKASKPTASKRRKPWEMDVPEEAVQGAGATLPGNEGEGKKVEGTFGDHRDGVVVQDLPEA</sequence>
<dbReference type="InterPro" id="IPR058841">
    <property type="entry name" value="HTH_76"/>
</dbReference>
<feature type="compositionally biased region" description="Basic and acidic residues" evidence="1">
    <location>
        <begin position="197"/>
        <end position="212"/>
    </location>
</feature>
<dbReference type="OrthoDB" id="9936937at2759"/>
<accession>A0A0C3CIV0</accession>
<evidence type="ECO:0000313" key="5">
    <source>
        <dbReference type="Proteomes" id="UP000054321"/>
    </source>
</evidence>
<dbReference type="Proteomes" id="UP000054321">
    <property type="component" value="Unassembled WGS sequence"/>
</dbReference>
<gene>
    <name evidence="4" type="ORF">OIDMADRAFT_181464</name>
</gene>